<protein>
    <submittedName>
        <fullName evidence="2">N-formylglutamate amidohydrolase</fullName>
    </submittedName>
</protein>
<feature type="chain" id="PRO_5040450147" evidence="1">
    <location>
        <begin position="27"/>
        <end position="279"/>
    </location>
</feature>
<gene>
    <name evidence="2" type="ORF">KBY27_12930</name>
</gene>
<dbReference type="Pfam" id="PF05013">
    <property type="entry name" value="FGase"/>
    <property type="match status" value="1"/>
</dbReference>
<dbReference type="InterPro" id="IPR011227">
    <property type="entry name" value="UCP029730"/>
</dbReference>
<accession>A0A9Q3WLL6</accession>
<feature type="signal peptide" evidence="1">
    <location>
        <begin position="1"/>
        <end position="26"/>
    </location>
</feature>
<organism evidence="2 3">
    <name type="scientific">Ruegeria pomeroyi</name>
    <dbReference type="NCBI Taxonomy" id="89184"/>
    <lineage>
        <taxon>Bacteria</taxon>
        <taxon>Pseudomonadati</taxon>
        <taxon>Pseudomonadota</taxon>
        <taxon>Alphaproteobacteria</taxon>
        <taxon>Rhodobacterales</taxon>
        <taxon>Roseobacteraceae</taxon>
        <taxon>Ruegeria</taxon>
    </lineage>
</organism>
<dbReference type="Proteomes" id="UP000813672">
    <property type="component" value="Unassembled WGS sequence"/>
</dbReference>
<proteinExistence type="predicted"/>
<dbReference type="PIRSF" id="PIRSF029730">
    <property type="entry name" value="UCP029730"/>
    <property type="match status" value="1"/>
</dbReference>
<dbReference type="Gene3D" id="3.40.630.40">
    <property type="entry name" value="Zn-dependent exopeptidases"/>
    <property type="match status" value="1"/>
</dbReference>
<evidence type="ECO:0000256" key="1">
    <source>
        <dbReference type="SAM" id="SignalP"/>
    </source>
</evidence>
<keyword evidence="1" id="KW-0732">Signal</keyword>
<reference evidence="2" key="1">
    <citation type="journal article" date="2021" name="Environ. Microbiol.">
        <title>Cryptic niche differentiation of novel sediment ecotypes of Rugeria pomeroyi correlates with nitrate respiration.</title>
        <authorList>
            <person name="Lin X."/>
            <person name="McNichol J."/>
            <person name="Chu X."/>
            <person name="Qian Y."/>
            <person name="Luo H."/>
        </authorList>
    </citation>
    <scope>NUCLEOTIDE SEQUENCE</scope>
    <source>
        <strain evidence="2">SZCCDBB064</strain>
    </source>
</reference>
<dbReference type="AlphaFoldDB" id="A0A9Q3WLL6"/>
<dbReference type="InterPro" id="IPR007709">
    <property type="entry name" value="N-FG_amidohydro"/>
</dbReference>
<evidence type="ECO:0000313" key="2">
    <source>
        <dbReference type="EMBL" id="MCE8538356.1"/>
    </source>
</evidence>
<dbReference type="SUPFAM" id="SSF53187">
    <property type="entry name" value="Zn-dependent exopeptidases"/>
    <property type="match status" value="1"/>
</dbReference>
<name>A0A9Q3WLL6_9RHOB</name>
<sequence length="279" mass="30095">MRINFHSMAIFLTLKNFFLYSGGMQAAATPLLLTDADPAPVDLVQADSAAPVLLVCEHAGRAVPQALGDLGLAPGVLDSHRGWDIGAEAVARAVAAELGAPLILQRYSRLVIDANRPPYSVEAMPEESDGAAVPGNRGLGADARAQRIAEIFDPMDRQIARLLDSSPRRAAFSIHSYTPNLSGQLRPWHAGFLSRRSRATAEALRDHIADRRPDLVLAINEPYRIEDATDWFIPVHAEARGLPHCLIEIRNDQIDSAPGAALWAGLLAGAITHVMESLT</sequence>
<evidence type="ECO:0000313" key="3">
    <source>
        <dbReference type="Proteomes" id="UP000813672"/>
    </source>
</evidence>
<comment type="caution">
    <text evidence="2">The sequence shown here is derived from an EMBL/GenBank/DDBJ whole genome shotgun (WGS) entry which is preliminary data.</text>
</comment>
<dbReference type="EMBL" id="JAGQAF010000007">
    <property type="protein sequence ID" value="MCE8538356.1"/>
    <property type="molecule type" value="Genomic_DNA"/>
</dbReference>